<protein>
    <submittedName>
        <fullName evidence="2">Uncharacterized protein</fullName>
    </submittedName>
</protein>
<reference evidence="2" key="1">
    <citation type="submission" date="2020-05" db="EMBL/GenBank/DDBJ databases">
        <authorList>
            <person name="Chiriac C."/>
            <person name="Salcher M."/>
            <person name="Ghai R."/>
            <person name="Kavagutti S V."/>
        </authorList>
    </citation>
    <scope>NUCLEOTIDE SEQUENCE</scope>
</reference>
<dbReference type="EMBL" id="LR797076">
    <property type="protein sequence ID" value="CAB4185703.1"/>
    <property type="molecule type" value="Genomic_DNA"/>
</dbReference>
<accession>A0A6J5RMP0</accession>
<organism evidence="2">
    <name type="scientific">uncultured Caudovirales phage</name>
    <dbReference type="NCBI Taxonomy" id="2100421"/>
    <lineage>
        <taxon>Viruses</taxon>
        <taxon>Duplodnaviria</taxon>
        <taxon>Heunggongvirae</taxon>
        <taxon>Uroviricota</taxon>
        <taxon>Caudoviricetes</taxon>
        <taxon>Peduoviridae</taxon>
        <taxon>Maltschvirus</taxon>
        <taxon>Maltschvirus maltsch</taxon>
    </lineage>
</organism>
<proteinExistence type="predicted"/>
<evidence type="ECO:0000313" key="1">
    <source>
        <dbReference type="EMBL" id="CAB4185703.1"/>
    </source>
</evidence>
<sequence length="317" mass="35266">MQNIVKGTRQKVYLNVYNNGVLAQATATPTVTVYDADAVTATPLTGYNAIAATDESPVGVYSITLASVATQINRVLQVVWSYSIAGSATSETQYYSVETVYAGVSEVQDFLGYGPRPQDTNYQDPEMILAAEKIARTIIDGYTGQKFGTYYGVQEVYGSGSDTCHLTEKMLTLDKVWENDILVIDNTTDPVINTFGFPLEFSPTGKTIRIINTGWDVRYDNQMDPTVLYYGRFRAGTRFKFQGQIGYKYVPGDIKTASMLLINDILANDYNWRNKYLQKVDLSEISFEMAKGAFNGTGNITVDNILDQYRNVNIVII</sequence>
<name>A0A6J5RMP0_9CAUD</name>
<evidence type="ECO:0000313" key="2">
    <source>
        <dbReference type="EMBL" id="CAB4193455.1"/>
    </source>
</evidence>
<gene>
    <name evidence="1" type="ORF">UFOVP1119_103</name>
    <name evidence="2" type="ORF">UFOVP1238_77</name>
</gene>
<dbReference type="EMBL" id="LR797198">
    <property type="protein sequence ID" value="CAB4193455.1"/>
    <property type="molecule type" value="Genomic_DNA"/>
</dbReference>